<dbReference type="EMBL" id="BAABJO010000012">
    <property type="protein sequence ID" value="GAA5123457.1"/>
    <property type="molecule type" value="Genomic_DNA"/>
</dbReference>
<evidence type="ECO:0000313" key="2">
    <source>
        <dbReference type="EMBL" id="GAA5123457.1"/>
    </source>
</evidence>
<dbReference type="Gene3D" id="3.40.430.10">
    <property type="entry name" value="Dihydrofolate Reductase, subunit A"/>
    <property type="match status" value="1"/>
</dbReference>
<keyword evidence="3" id="KW-1185">Reference proteome</keyword>
<sequence>MRRIRATEFVTLDGVVQGLGRPDEDTRGGFPHGGWGPRYNDEVMGRELAEGMARPGDMLFGRTTWQDFTTAWGRATDGNPFTTHMNAATKYVVSRTLDDADAWQNSILLRGEAVETVAELKARPGNDLSINGSASLVRSLHAAGLIDEYTLLIHPLTLGCGARLFDGPAPLAEFELMRSVTTTTGVIIARYRRLRPSDQPVVWASSSSATTGTAWAGSQCPT</sequence>
<organism evidence="2 3">
    <name type="scientific">Pseudonocardia adelaidensis</name>
    <dbReference type="NCBI Taxonomy" id="648754"/>
    <lineage>
        <taxon>Bacteria</taxon>
        <taxon>Bacillati</taxon>
        <taxon>Actinomycetota</taxon>
        <taxon>Actinomycetes</taxon>
        <taxon>Pseudonocardiales</taxon>
        <taxon>Pseudonocardiaceae</taxon>
        <taxon>Pseudonocardia</taxon>
    </lineage>
</organism>
<evidence type="ECO:0000313" key="3">
    <source>
        <dbReference type="Proteomes" id="UP001500804"/>
    </source>
</evidence>
<dbReference type="Pfam" id="PF01872">
    <property type="entry name" value="RibD_C"/>
    <property type="match status" value="1"/>
</dbReference>
<gene>
    <name evidence="2" type="ORF">GCM10023320_35210</name>
</gene>
<protein>
    <submittedName>
        <fullName evidence="2">Dihydrofolate reductase family protein</fullName>
    </submittedName>
</protein>
<name>A0ABP9NLB8_9PSEU</name>
<dbReference type="SUPFAM" id="SSF53597">
    <property type="entry name" value="Dihydrofolate reductase-like"/>
    <property type="match status" value="1"/>
</dbReference>
<comment type="caution">
    <text evidence="2">The sequence shown here is derived from an EMBL/GenBank/DDBJ whole genome shotgun (WGS) entry which is preliminary data.</text>
</comment>
<dbReference type="InterPro" id="IPR024072">
    <property type="entry name" value="DHFR-like_dom_sf"/>
</dbReference>
<dbReference type="RefSeq" id="WP_345606194.1">
    <property type="nucleotide sequence ID" value="NZ_BAABJO010000012.1"/>
</dbReference>
<proteinExistence type="predicted"/>
<accession>A0ABP9NLB8</accession>
<dbReference type="Proteomes" id="UP001500804">
    <property type="component" value="Unassembled WGS sequence"/>
</dbReference>
<dbReference type="InterPro" id="IPR002734">
    <property type="entry name" value="RibDG_C"/>
</dbReference>
<feature type="domain" description="Bacterial bifunctional deaminase-reductase C-terminal" evidence="1">
    <location>
        <begin position="4"/>
        <end position="187"/>
    </location>
</feature>
<reference evidence="3" key="1">
    <citation type="journal article" date="2019" name="Int. J. Syst. Evol. Microbiol.">
        <title>The Global Catalogue of Microorganisms (GCM) 10K type strain sequencing project: providing services to taxonomists for standard genome sequencing and annotation.</title>
        <authorList>
            <consortium name="The Broad Institute Genomics Platform"/>
            <consortium name="The Broad Institute Genome Sequencing Center for Infectious Disease"/>
            <person name="Wu L."/>
            <person name="Ma J."/>
        </authorList>
    </citation>
    <scope>NUCLEOTIDE SEQUENCE [LARGE SCALE GENOMIC DNA]</scope>
    <source>
        <strain evidence="3">JCM 18302</strain>
    </source>
</reference>
<evidence type="ECO:0000259" key="1">
    <source>
        <dbReference type="Pfam" id="PF01872"/>
    </source>
</evidence>